<dbReference type="InterPro" id="IPR029044">
    <property type="entry name" value="Nucleotide-diphossugar_trans"/>
</dbReference>
<evidence type="ECO:0000256" key="1">
    <source>
        <dbReference type="SAM" id="Phobius"/>
    </source>
</evidence>
<dbReference type="AlphaFoldDB" id="A0A9D1IB79"/>
<evidence type="ECO:0000259" key="2">
    <source>
        <dbReference type="Pfam" id="PF00535"/>
    </source>
</evidence>
<dbReference type="Proteomes" id="UP000824072">
    <property type="component" value="Unassembled WGS sequence"/>
</dbReference>
<dbReference type="SUPFAM" id="SSF53448">
    <property type="entry name" value="Nucleotide-diphospho-sugar transferases"/>
    <property type="match status" value="1"/>
</dbReference>
<evidence type="ECO:0000313" key="4">
    <source>
        <dbReference type="Proteomes" id="UP000824072"/>
    </source>
</evidence>
<feature type="domain" description="Glycosyltransferase 2-like" evidence="2">
    <location>
        <begin position="6"/>
        <end position="110"/>
    </location>
</feature>
<dbReference type="Pfam" id="PF00535">
    <property type="entry name" value="Glycos_transf_2"/>
    <property type="match status" value="1"/>
</dbReference>
<reference evidence="3" key="2">
    <citation type="journal article" date="2021" name="PeerJ">
        <title>Extensive microbial diversity within the chicken gut microbiome revealed by metagenomics and culture.</title>
        <authorList>
            <person name="Gilroy R."/>
            <person name="Ravi A."/>
            <person name="Getino M."/>
            <person name="Pursley I."/>
            <person name="Horton D.L."/>
            <person name="Alikhan N.F."/>
            <person name="Baker D."/>
            <person name="Gharbi K."/>
            <person name="Hall N."/>
            <person name="Watson M."/>
            <person name="Adriaenssens E.M."/>
            <person name="Foster-Nyarko E."/>
            <person name="Jarju S."/>
            <person name="Secka A."/>
            <person name="Antonio M."/>
            <person name="Oren A."/>
            <person name="Chaudhuri R.R."/>
            <person name="La Ragione R."/>
            <person name="Hildebrand F."/>
            <person name="Pallen M.J."/>
        </authorList>
    </citation>
    <scope>NUCLEOTIDE SEQUENCE</scope>
    <source>
        <strain evidence="3">ChiHcec3-11533</strain>
    </source>
</reference>
<evidence type="ECO:0000313" key="3">
    <source>
        <dbReference type="EMBL" id="HIU33636.1"/>
    </source>
</evidence>
<keyword evidence="1" id="KW-0472">Membrane</keyword>
<organism evidence="3 4">
    <name type="scientific">Candidatus Pullichristensenella excrementigallinarum</name>
    <dbReference type="NCBI Taxonomy" id="2840907"/>
    <lineage>
        <taxon>Bacteria</taxon>
        <taxon>Bacillati</taxon>
        <taxon>Bacillota</taxon>
        <taxon>Clostridia</taxon>
        <taxon>Candidatus Pullichristensenella</taxon>
    </lineage>
</organism>
<dbReference type="InterPro" id="IPR001173">
    <property type="entry name" value="Glyco_trans_2-like"/>
</dbReference>
<reference evidence="3" key="1">
    <citation type="submission" date="2020-10" db="EMBL/GenBank/DDBJ databases">
        <authorList>
            <person name="Gilroy R."/>
        </authorList>
    </citation>
    <scope>NUCLEOTIDE SEQUENCE</scope>
    <source>
        <strain evidence="3">ChiHcec3-11533</strain>
    </source>
</reference>
<dbReference type="EMBL" id="DVMU01000081">
    <property type="protein sequence ID" value="HIU33636.1"/>
    <property type="molecule type" value="Genomic_DNA"/>
</dbReference>
<dbReference type="PANTHER" id="PTHR43630:SF2">
    <property type="entry name" value="GLYCOSYLTRANSFERASE"/>
    <property type="match status" value="1"/>
</dbReference>
<dbReference type="CDD" id="cd02511">
    <property type="entry name" value="Beta4Glucosyltransferase"/>
    <property type="match status" value="1"/>
</dbReference>
<proteinExistence type="predicted"/>
<dbReference type="Gene3D" id="3.90.550.10">
    <property type="entry name" value="Spore Coat Polysaccharide Biosynthesis Protein SpsA, Chain A"/>
    <property type="match status" value="1"/>
</dbReference>
<dbReference type="PANTHER" id="PTHR43630">
    <property type="entry name" value="POLY-BETA-1,6-N-ACETYL-D-GLUCOSAMINE SYNTHASE"/>
    <property type="match status" value="1"/>
</dbReference>
<sequence>MQDLTAIVLTRNEEKNLPDCLKSLQGFARRVVVVDSGSRDRTLEIAREMGAEILQHEWKCYAWQFNWALDNAGIDTEWVLRIDADERLTDAVKREAAPLLASPRAEGIHGITMEATFYLLGRAIRHGGAKKRKLMFFRFGSGRVEDRFMDEHTLLTQGRAAQLRARFDHYDFKSIDHFAQKLNWYATREVMDILRADLNADRVSDSHIRRTRRLKGGVYYRFPMFLRAFAVFFVRYILQLGFLDGKEGLIYHFMYSCMYRFLVDAKLHEAKKTGLRPDGLKPLDA</sequence>
<keyword evidence="1" id="KW-0812">Transmembrane</keyword>
<comment type="caution">
    <text evidence="3">The sequence shown here is derived from an EMBL/GenBank/DDBJ whole genome shotgun (WGS) entry which is preliminary data.</text>
</comment>
<keyword evidence="1" id="KW-1133">Transmembrane helix</keyword>
<feature type="transmembrane region" description="Helical" evidence="1">
    <location>
        <begin position="218"/>
        <end position="237"/>
    </location>
</feature>
<gene>
    <name evidence="3" type="ORF">IAB02_03650</name>
</gene>
<name>A0A9D1IB79_9FIRM</name>
<accession>A0A9D1IB79</accession>
<protein>
    <submittedName>
        <fullName evidence="3">Glycosyltransferase family 2 protein</fullName>
    </submittedName>
</protein>